<dbReference type="InterPro" id="IPR000917">
    <property type="entry name" value="Sulfatase_N"/>
</dbReference>
<dbReference type="PIRSF" id="PIRSF036666">
    <property type="entry name" value="G6S"/>
    <property type="match status" value="1"/>
</dbReference>
<proteinExistence type="inferred from homology"/>
<comment type="similarity">
    <text evidence="1">Belongs to the sulfatase family.</text>
</comment>
<dbReference type="GO" id="GO:0030203">
    <property type="term" value="P:glycosaminoglycan metabolic process"/>
    <property type="evidence" value="ECO:0007669"/>
    <property type="project" value="InterPro"/>
</dbReference>
<dbReference type="InterPro" id="IPR024607">
    <property type="entry name" value="Sulfatase_CS"/>
</dbReference>
<dbReference type="InterPro" id="IPR017850">
    <property type="entry name" value="Alkaline_phosphatase_core_sf"/>
</dbReference>
<gene>
    <name evidence="9" type="ORF">SAMN05216251_102494</name>
</gene>
<reference evidence="9 10" key="1">
    <citation type="submission" date="2016-10" db="EMBL/GenBank/DDBJ databases">
        <authorList>
            <person name="de Groot N.N."/>
        </authorList>
    </citation>
    <scope>NUCLEOTIDE SEQUENCE [LARGE SCALE GENOMIC DNA]</scope>
    <source>
        <strain evidence="9 10">CGMCC 4.3510</strain>
    </source>
</reference>
<keyword evidence="3" id="KW-0378">Hydrolase</keyword>
<dbReference type="PROSITE" id="PS00523">
    <property type="entry name" value="SULFATASE_1"/>
    <property type="match status" value="1"/>
</dbReference>
<feature type="compositionally biased region" description="Low complexity" evidence="6">
    <location>
        <begin position="39"/>
        <end position="63"/>
    </location>
</feature>
<evidence type="ECO:0000256" key="6">
    <source>
        <dbReference type="SAM" id="MobiDB-lite"/>
    </source>
</evidence>
<feature type="chain" id="PRO_5039223861" evidence="7">
    <location>
        <begin position="34"/>
        <end position="526"/>
    </location>
</feature>
<feature type="domain" description="Sulfatase N-terminal" evidence="8">
    <location>
        <begin position="67"/>
        <end position="401"/>
    </location>
</feature>
<dbReference type="PANTHER" id="PTHR43108:SF8">
    <property type="entry name" value="SD21168P"/>
    <property type="match status" value="1"/>
</dbReference>
<dbReference type="RefSeq" id="WP_093712134.1">
    <property type="nucleotide sequence ID" value="NZ_FONG01000002.1"/>
</dbReference>
<dbReference type="Pfam" id="PF00884">
    <property type="entry name" value="Sulfatase"/>
    <property type="match status" value="1"/>
</dbReference>
<evidence type="ECO:0000256" key="7">
    <source>
        <dbReference type="SAM" id="SignalP"/>
    </source>
</evidence>
<dbReference type="STRING" id="380248.SAMN05216251_102494"/>
<dbReference type="Gene3D" id="3.40.720.10">
    <property type="entry name" value="Alkaline Phosphatase, subunit A"/>
    <property type="match status" value="1"/>
</dbReference>
<evidence type="ECO:0000259" key="8">
    <source>
        <dbReference type="Pfam" id="PF00884"/>
    </source>
</evidence>
<dbReference type="AlphaFoldDB" id="A0A1I1ZL36"/>
<keyword evidence="10" id="KW-1185">Reference proteome</keyword>
<evidence type="ECO:0000313" key="10">
    <source>
        <dbReference type="Proteomes" id="UP000199323"/>
    </source>
</evidence>
<evidence type="ECO:0000256" key="4">
    <source>
        <dbReference type="ARBA" id="ARBA00023180"/>
    </source>
</evidence>
<evidence type="ECO:0000256" key="3">
    <source>
        <dbReference type="ARBA" id="ARBA00022801"/>
    </source>
</evidence>
<dbReference type="CDD" id="cd16147">
    <property type="entry name" value="G6S"/>
    <property type="match status" value="1"/>
</dbReference>
<keyword evidence="4" id="KW-0325">Glycoprotein</keyword>
<keyword evidence="2 7" id="KW-0732">Signal</keyword>
<dbReference type="Proteomes" id="UP000199323">
    <property type="component" value="Unassembled WGS sequence"/>
</dbReference>
<accession>A0A1I1ZL36</accession>
<sequence>MVILRRRHSHHRPRLLGAALAAALLAATVSCTGGGSSGSGSPSTKSASSVPSASSTASGAASGPDHPNIVFVLTDDLSSNLVRYMPQVGKLERDGTAFSDYFVTDSLCCPSRSSILTGDYPHNTGVFTNTGSDGGYGAFNSNGDEKKCYAPALQQAGYRTGFMGKYLNGYEPKDTHGTGTPYVPPGWDEWDTAGNGYPEFDYDLNENGKVVHYGHDPQDYLTDVVSRKAGDFIDSAAADHKPFMLELATFAPHGPSTPAPRDAHVFPGLKAPRDPAYNTASSPTPKWQSGLKPLSAKEQQSIDRKFAKRVRSVQAVDDLIANVRAKLAAKGLADDTYIVFSSDNGFHMGEHRLRPGKQTAYDTDIRVPLVVAGPGVPGGRTVSALAENVDLSPTFQDLAGAGAPATADGRSLVPLLHGAPPADWRQAVLVEHHHPATKKGDPDAAPDNSGNPPTYEAIRTADALWVEYADGEREFYDTTADPDELRNGAATLPAARSTALHTTLTALQHCKGTAACTKAATLTPGH</sequence>
<feature type="region of interest" description="Disordered" evidence="6">
    <location>
        <begin position="434"/>
        <end position="453"/>
    </location>
</feature>
<comment type="PTM">
    <text evidence="5">The conversion to 3-oxoalanine (also known as C-formylglycine, FGly), of a serine or cysteine residue in prokaryotes and of a cysteine residue in eukaryotes, is critical for catalytic activity.</text>
</comment>
<feature type="region of interest" description="Disordered" evidence="6">
    <location>
        <begin position="35"/>
        <end position="63"/>
    </location>
</feature>
<feature type="signal peptide" evidence="7">
    <location>
        <begin position="1"/>
        <end position="33"/>
    </location>
</feature>
<evidence type="ECO:0000256" key="5">
    <source>
        <dbReference type="PIRSR" id="PIRSR036666-50"/>
    </source>
</evidence>
<dbReference type="PROSITE" id="PS51257">
    <property type="entry name" value="PROKAR_LIPOPROTEIN"/>
    <property type="match status" value="1"/>
</dbReference>
<dbReference type="InterPro" id="IPR012251">
    <property type="entry name" value="GlcNAc_6-SO4ase"/>
</dbReference>
<evidence type="ECO:0000256" key="2">
    <source>
        <dbReference type="ARBA" id="ARBA00022729"/>
    </source>
</evidence>
<protein>
    <submittedName>
        <fullName evidence="9">Arylsulfatase A</fullName>
    </submittedName>
</protein>
<evidence type="ECO:0000313" key="9">
    <source>
        <dbReference type="EMBL" id="SFE32417.1"/>
    </source>
</evidence>
<dbReference type="EMBL" id="FONG01000002">
    <property type="protein sequence ID" value="SFE32417.1"/>
    <property type="molecule type" value="Genomic_DNA"/>
</dbReference>
<dbReference type="OrthoDB" id="9777306at2"/>
<name>A0A1I1ZL36_9ACTN</name>
<feature type="modified residue" description="3-oxoalanine (Cys)" evidence="5">
    <location>
        <position position="108"/>
    </location>
</feature>
<dbReference type="SUPFAM" id="SSF53649">
    <property type="entry name" value="Alkaline phosphatase-like"/>
    <property type="match status" value="1"/>
</dbReference>
<dbReference type="GO" id="GO:0008449">
    <property type="term" value="F:N-acetylglucosamine-6-sulfatase activity"/>
    <property type="evidence" value="ECO:0007669"/>
    <property type="project" value="InterPro"/>
</dbReference>
<evidence type="ECO:0000256" key="1">
    <source>
        <dbReference type="ARBA" id="ARBA00008779"/>
    </source>
</evidence>
<dbReference type="PANTHER" id="PTHR43108">
    <property type="entry name" value="N-ACETYLGLUCOSAMINE-6-SULFATASE FAMILY MEMBER"/>
    <property type="match status" value="1"/>
</dbReference>
<organism evidence="9 10">
    <name type="scientific">Actinacidiphila alni</name>
    <dbReference type="NCBI Taxonomy" id="380248"/>
    <lineage>
        <taxon>Bacteria</taxon>
        <taxon>Bacillati</taxon>
        <taxon>Actinomycetota</taxon>
        <taxon>Actinomycetes</taxon>
        <taxon>Kitasatosporales</taxon>
        <taxon>Streptomycetaceae</taxon>
        <taxon>Actinacidiphila</taxon>
    </lineage>
</organism>